<organism evidence="1 2">
    <name type="scientific">Planotetraspora phitsanulokensis</name>
    <dbReference type="NCBI Taxonomy" id="575192"/>
    <lineage>
        <taxon>Bacteria</taxon>
        <taxon>Bacillati</taxon>
        <taxon>Actinomycetota</taxon>
        <taxon>Actinomycetes</taxon>
        <taxon>Streptosporangiales</taxon>
        <taxon>Streptosporangiaceae</taxon>
        <taxon>Planotetraspora</taxon>
    </lineage>
</organism>
<evidence type="ECO:0008006" key="3">
    <source>
        <dbReference type="Google" id="ProtNLM"/>
    </source>
</evidence>
<gene>
    <name evidence="1" type="ORF">Pph01_11680</name>
</gene>
<sequence>MENYRVVLTKEAPRMSLPADAGRMRVTLNWNAGGPAPIDLDLCCLWEFADGSRGCVQAFGGKFSAPRNAAAPVIAHDGDERAGGPEGESMTIDMSQVDVIRRILVFAYIYDGVPNWAAADGVVTVHPVSGPPIEVMLDGSDPRARVCAMFLLRNVGGELRIRREVRYFTRGHRAMDAAYDWGLTWGRGRK</sequence>
<dbReference type="EMBL" id="BOOP01000004">
    <property type="protein sequence ID" value="GII36165.1"/>
    <property type="molecule type" value="Genomic_DNA"/>
</dbReference>
<dbReference type="AlphaFoldDB" id="A0A8J3UBT7"/>
<keyword evidence="2" id="KW-1185">Reference proteome</keyword>
<dbReference type="RefSeq" id="WP_204071905.1">
    <property type="nucleotide sequence ID" value="NZ_BAABHI010000012.1"/>
</dbReference>
<accession>A0A8J3UBT7</accession>
<dbReference type="Proteomes" id="UP000622547">
    <property type="component" value="Unassembled WGS sequence"/>
</dbReference>
<comment type="caution">
    <text evidence="1">The sequence shown here is derived from an EMBL/GenBank/DDBJ whole genome shotgun (WGS) entry which is preliminary data.</text>
</comment>
<name>A0A8J3UBT7_9ACTN</name>
<dbReference type="Gene3D" id="2.60.60.30">
    <property type="entry name" value="sav2460 like domains"/>
    <property type="match status" value="1"/>
</dbReference>
<reference evidence="1 2" key="1">
    <citation type="submission" date="2021-01" db="EMBL/GenBank/DDBJ databases">
        <title>Whole genome shotgun sequence of Planotetraspora phitsanulokensis NBRC 104273.</title>
        <authorList>
            <person name="Komaki H."/>
            <person name="Tamura T."/>
        </authorList>
    </citation>
    <scope>NUCLEOTIDE SEQUENCE [LARGE SCALE GENOMIC DNA]</scope>
    <source>
        <strain evidence="1 2">NBRC 104273</strain>
    </source>
</reference>
<protein>
    <recommendedName>
        <fullName evidence="3">Tellurium resistance</fullName>
    </recommendedName>
</protein>
<evidence type="ECO:0000313" key="2">
    <source>
        <dbReference type="Proteomes" id="UP000622547"/>
    </source>
</evidence>
<evidence type="ECO:0000313" key="1">
    <source>
        <dbReference type="EMBL" id="GII36165.1"/>
    </source>
</evidence>
<proteinExistence type="predicted"/>